<proteinExistence type="predicted"/>
<keyword evidence="2" id="KW-1185">Reference proteome</keyword>
<reference evidence="1 2" key="1">
    <citation type="submission" date="2019-02" db="EMBL/GenBank/DDBJ databases">
        <title>Deep-cultivation of Planctomycetes and their phenomic and genomic characterization uncovers novel biology.</title>
        <authorList>
            <person name="Wiegand S."/>
            <person name="Jogler M."/>
            <person name="Boedeker C."/>
            <person name="Pinto D."/>
            <person name="Vollmers J."/>
            <person name="Rivas-Marin E."/>
            <person name="Kohn T."/>
            <person name="Peeters S.H."/>
            <person name="Heuer A."/>
            <person name="Rast P."/>
            <person name="Oberbeckmann S."/>
            <person name="Bunk B."/>
            <person name="Jeske O."/>
            <person name="Meyerdierks A."/>
            <person name="Storesund J.E."/>
            <person name="Kallscheuer N."/>
            <person name="Luecker S."/>
            <person name="Lage O.M."/>
            <person name="Pohl T."/>
            <person name="Merkel B.J."/>
            <person name="Hornburger P."/>
            <person name="Mueller R.-W."/>
            <person name="Bruemmer F."/>
            <person name="Labrenz M."/>
            <person name="Spormann A.M."/>
            <person name="Op Den Camp H."/>
            <person name="Overmann J."/>
            <person name="Amann R."/>
            <person name="Jetten M.S.M."/>
            <person name="Mascher T."/>
            <person name="Medema M.H."/>
            <person name="Devos D.P."/>
            <person name="Kaster A.-K."/>
            <person name="Ovreas L."/>
            <person name="Rohde M."/>
            <person name="Galperin M.Y."/>
            <person name="Jogler C."/>
        </authorList>
    </citation>
    <scope>NUCLEOTIDE SEQUENCE [LARGE SCALE GENOMIC DNA]</scope>
    <source>
        <strain evidence="1 2">Poly59</strain>
    </source>
</reference>
<dbReference type="PROSITE" id="PS51257">
    <property type="entry name" value="PROKAR_LIPOPROTEIN"/>
    <property type="match status" value="1"/>
</dbReference>
<evidence type="ECO:0000313" key="2">
    <source>
        <dbReference type="Proteomes" id="UP000317977"/>
    </source>
</evidence>
<dbReference type="EMBL" id="SJPX01000005">
    <property type="protein sequence ID" value="TWU47899.1"/>
    <property type="molecule type" value="Genomic_DNA"/>
</dbReference>
<comment type="caution">
    <text evidence="1">The sequence shown here is derived from an EMBL/GenBank/DDBJ whole genome shotgun (WGS) entry which is preliminary data.</text>
</comment>
<protein>
    <recommendedName>
        <fullName evidence="3">Carboxypeptidase regulatory-like domain-containing protein</fullName>
    </recommendedName>
</protein>
<sequence length="139" mass="14996">MKLNQSIVSVAMIAALASSSVGCSGRDSTLGQVTGILKLDGEPVPNVSIEFFPIQGRPSLARTNAEGKFVAYYLPNQTGAVAGTHRLEYEFAQAGPDDVKFERPKRRGRKPTSELVMSPSEIEVVAGEDNVFDINLIEQ</sequence>
<gene>
    <name evidence="1" type="ORF">Poly59_47430</name>
</gene>
<dbReference type="AlphaFoldDB" id="A0A5C6EKQ8"/>
<evidence type="ECO:0008006" key="3">
    <source>
        <dbReference type="Google" id="ProtNLM"/>
    </source>
</evidence>
<name>A0A5C6EKQ8_9BACT</name>
<dbReference type="Proteomes" id="UP000317977">
    <property type="component" value="Unassembled WGS sequence"/>
</dbReference>
<evidence type="ECO:0000313" key="1">
    <source>
        <dbReference type="EMBL" id="TWU47899.1"/>
    </source>
</evidence>
<dbReference type="RefSeq" id="WP_146536344.1">
    <property type="nucleotide sequence ID" value="NZ_SJPX01000005.1"/>
</dbReference>
<accession>A0A5C6EKQ8</accession>
<organism evidence="1 2">
    <name type="scientific">Rubripirellula reticaptiva</name>
    <dbReference type="NCBI Taxonomy" id="2528013"/>
    <lineage>
        <taxon>Bacteria</taxon>
        <taxon>Pseudomonadati</taxon>
        <taxon>Planctomycetota</taxon>
        <taxon>Planctomycetia</taxon>
        <taxon>Pirellulales</taxon>
        <taxon>Pirellulaceae</taxon>
        <taxon>Rubripirellula</taxon>
    </lineage>
</organism>
<dbReference type="OrthoDB" id="286727at2"/>